<feature type="domain" description="Major facilitator superfamily (MFS) profile" evidence="9">
    <location>
        <begin position="1"/>
        <end position="370"/>
    </location>
</feature>
<feature type="transmembrane region" description="Helical" evidence="8">
    <location>
        <begin position="93"/>
        <end position="115"/>
    </location>
</feature>
<evidence type="ECO:0000256" key="3">
    <source>
        <dbReference type="ARBA" id="ARBA00022448"/>
    </source>
</evidence>
<evidence type="ECO:0000256" key="5">
    <source>
        <dbReference type="ARBA" id="ARBA00022692"/>
    </source>
</evidence>
<evidence type="ECO:0000256" key="8">
    <source>
        <dbReference type="SAM" id="Phobius"/>
    </source>
</evidence>
<sequence length="400" mass="43026">MARMLVIFLAAMNVFILLYAPQPLLPMFAEQFGISISTASLTVSLTIIALAAASFVLAPFFDRWERKNVIWISSLLLVIPSVMLTVTDSFAWILFWRVMHGLCIPGVTAMLVAYASEEFPERQRGRVLGMYVSATVAGGLAGRVMAGPIAEHLSWHAVFGIIAAYSLFVCLLVRWQLPVSRARKRTDRNGFRELFHNRALIGTFLIGFSQFFAFIGFFTYLPFYAAGEPFRLSVTQISFLYVSYIFGILSAPMAGYLSDRIGRRSTMAMGHLIGAAGILLTLWPTLPGLLTGASVLALGNFASQSATTAYVADIATRARGAASSLYLVFFYVGGSLGAYLPGLLWSRFAWHGLVSLTVLTIVFALISNYVLAGAGQARAEAGSGSGAGAGPGPGPGALKL</sequence>
<feature type="transmembrane region" description="Helical" evidence="8">
    <location>
        <begin position="348"/>
        <end position="371"/>
    </location>
</feature>
<keyword evidence="3" id="KW-0813">Transport</keyword>
<keyword evidence="4" id="KW-1003">Cell membrane</keyword>
<keyword evidence="6 8" id="KW-1133">Transmembrane helix</keyword>
<dbReference type="PANTHER" id="PTHR43271">
    <property type="entry name" value="BLL2771 PROTEIN"/>
    <property type="match status" value="1"/>
</dbReference>
<evidence type="ECO:0000256" key="1">
    <source>
        <dbReference type="ARBA" id="ARBA00004651"/>
    </source>
</evidence>
<accession>A0ABT4QDH4</accession>
<dbReference type="InterPro" id="IPR005829">
    <property type="entry name" value="Sugar_transporter_CS"/>
</dbReference>
<evidence type="ECO:0000313" key="10">
    <source>
        <dbReference type="EMBL" id="MCZ8514908.1"/>
    </source>
</evidence>
<dbReference type="PANTHER" id="PTHR43271:SF2">
    <property type="entry name" value="BLL2771 PROTEIN"/>
    <property type="match status" value="1"/>
</dbReference>
<dbReference type="Proteomes" id="UP001527882">
    <property type="component" value="Unassembled WGS sequence"/>
</dbReference>
<evidence type="ECO:0000256" key="2">
    <source>
        <dbReference type="ARBA" id="ARBA00008335"/>
    </source>
</evidence>
<feature type="transmembrane region" description="Helical" evidence="8">
    <location>
        <begin position="237"/>
        <end position="257"/>
    </location>
</feature>
<feature type="transmembrane region" description="Helical" evidence="8">
    <location>
        <begin position="198"/>
        <end position="225"/>
    </location>
</feature>
<feature type="transmembrane region" description="Helical" evidence="8">
    <location>
        <begin position="34"/>
        <end position="57"/>
    </location>
</feature>
<comment type="similarity">
    <text evidence="2">Belongs to the major facilitator superfamily.</text>
</comment>
<dbReference type="Gene3D" id="1.20.1250.20">
    <property type="entry name" value="MFS general substrate transporter like domains"/>
    <property type="match status" value="1"/>
</dbReference>
<dbReference type="InterPro" id="IPR020846">
    <property type="entry name" value="MFS_dom"/>
</dbReference>
<protein>
    <submittedName>
        <fullName evidence="10">MFS transporter</fullName>
    </submittedName>
</protein>
<reference evidence="10 11" key="1">
    <citation type="submission" date="2022-12" db="EMBL/GenBank/DDBJ databases">
        <title>Draft genome sequence of Paenibacillus sp. dW9.</title>
        <authorList>
            <person name="Choi E.-W."/>
            <person name="Kim D.-U."/>
        </authorList>
    </citation>
    <scope>NUCLEOTIDE SEQUENCE [LARGE SCALE GENOMIC DNA]</scope>
    <source>
        <strain evidence="11">dW9</strain>
    </source>
</reference>
<dbReference type="PROSITE" id="PS50850">
    <property type="entry name" value="MFS"/>
    <property type="match status" value="1"/>
</dbReference>
<keyword evidence="7 8" id="KW-0472">Membrane</keyword>
<dbReference type="InterPro" id="IPR036259">
    <property type="entry name" value="MFS_trans_sf"/>
</dbReference>
<feature type="transmembrane region" description="Helical" evidence="8">
    <location>
        <begin position="5"/>
        <end position="22"/>
    </location>
</feature>
<name>A0ABT4QDH4_9BACL</name>
<feature type="transmembrane region" description="Helical" evidence="8">
    <location>
        <begin position="324"/>
        <end position="342"/>
    </location>
</feature>
<evidence type="ECO:0000313" key="11">
    <source>
        <dbReference type="Proteomes" id="UP001527882"/>
    </source>
</evidence>
<feature type="transmembrane region" description="Helical" evidence="8">
    <location>
        <begin position="155"/>
        <end position="177"/>
    </location>
</feature>
<evidence type="ECO:0000256" key="6">
    <source>
        <dbReference type="ARBA" id="ARBA00022989"/>
    </source>
</evidence>
<dbReference type="SUPFAM" id="SSF103473">
    <property type="entry name" value="MFS general substrate transporter"/>
    <property type="match status" value="1"/>
</dbReference>
<dbReference type="RefSeq" id="WP_269883435.1">
    <property type="nucleotide sequence ID" value="NZ_JAQAGZ010000014.1"/>
</dbReference>
<keyword evidence="5 8" id="KW-0812">Transmembrane</keyword>
<feature type="transmembrane region" description="Helical" evidence="8">
    <location>
        <begin position="127"/>
        <end position="149"/>
    </location>
</feature>
<dbReference type="Pfam" id="PF07690">
    <property type="entry name" value="MFS_1"/>
    <property type="match status" value="1"/>
</dbReference>
<feature type="transmembrane region" description="Helical" evidence="8">
    <location>
        <begin position="69"/>
        <end position="87"/>
    </location>
</feature>
<dbReference type="CDD" id="cd17324">
    <property type="entry name" value="MFS_NepI_like"/>
    <property type="match status" value="1"/>
</dbReference>
<evidence type="ECO:0000256" key="7">
    <source>
        <dbReference type="ARBA" id="ARBA00023136"/>
    </source>
</evidence>
<comment type="caution">
    <text evidence="10">The sequence shown here is derived from an EMBL/GenBank/DDBJ whole genome shotgun (WGS) entry which is preliminary data.</text>
</comment>
<evidence type="ECO:0000259" key="9">
    <source>
        <dbReference type="PROSITE" id="PS50850"/>
    </source>
</evidence>
<keyword evidence="11" id="KW-1185">Reference proteome</keyword>
<dbReference type="PROSITE" id="PS00216">
    <property type="entry name" value="SUGAR_TRANSPORT_1"/>
    <property type="match status" value="1"/>
</dbReference>
<dbReference type="InterPro" id="IPR011701">
    <property type="entry name" value="MFS"/>
</dbReference>
<comment type="subcellular location">
    <subcellularLocation>
        <location evidence="1">Cell membrane</location>
        <topology evidence="1">Multi-pass membrane protein</topology>
    </subcellularLocation>
</comment>
<organism evidence="10 11">
    <name type="scientific">Paenibacillus gyeongsangnamensis</name>
    <dbReference type="NCBI Taxonomy" id="3388067"/>
    <lineage>
        <taxon>Bacteria</taxon>
        <taxon>Bacillati</taxon>
        <taxon>Bacillota</taxon>
        <taxon>Bacilli</taxon>
        <taxon>Bacillales</taxon>
        <taxon>Paenibacillaceae</taxon>
        <taxon>Paenibacillus</taxon>
    </lineage>
</organism>
<dbReference type="EMBL" id="JAQAGZ010000014">
    <property type="protein sequence ID" value="MCZ8514908.1"/>
    <property type="molecule type" value="Genomic_DNA"/>
</dbReference>
<evidence type="ECO:0000256" key="4">
    <source>
        <dbReference type="ARBA" id="ARBA00022475"/>
    </source>
</evidence>
<gene>
    <name evidence="10" type="ORF">O9H85_21285</name>
</gene>
<proteinExistence type="inferred from homology"/>
<feature type="transmembrane region" description="Helical" evidence="8">
    <location>
        <begin position="269"/>
        <end position="286"/>
    </location>
</feature>